<dbReference type="InterPro" id="IPR039006">
    <property type="entry name" value="RhoGAP_pG2"/>
</dbReference>
<dbReference type="PROSITE" id="PS51853">
    <property type="entry name" value="PG2"/>
    <property type="match status" value="1"/>
</dbReference>
<dbReference type="PROSITE" id="PS51852">
    <property type="entry name" value="PG1"/>
    <property type="match status" value="1"/>
</dbReference>
<feature type="region of interest" description="Disordered" evidence="3">
    <location>
        <begin position="679"/>
        <end position="715"/>
    </location>
</feature>
<feature type="region of interest" description="Disordered" evidence="3">
    <location>
        <begin position="755"/>
        <end position="788"/>
    </location>
</feature>
<dbReference type="InterPro" id="IPR039007">
    <property type="entry name" value="pG1"/>
</dbReference>
<comment type="caution">
    <text evidence="7">The sequence shown here is derived from an EMBL/GenBank/DDBJ whole genome shotgun (WGS) entry which is preliminary data.</text>
</comment>
<feature type="domain" description="FF" evidence="4">
    <location>
        <begin position="160"/>
        <end position="214"/>
    </location>
</feature>
<dbReference type="Pfam" id="PF16512">
    <property type="entry name" value="RhoGAP-FF1"/>
    <property type="match status" value="1"/>
</dbReference>
<evidence type="ECO:0000256" key="1">
    <source>
        <dbReference type="ARBA" id="ARBA00022468"/>
    </source>
</evidence>
<dbReference type="GO" id="GO:0005829">
    <property type="term" value="C:cytosol"/>
    <property type="evidence" value="ECO:0007669"/>
    <property type="project" value="TreeGrafter"/>
</dbReference>
<dbReference type="GO" id="GO:0007266">
    <property type="term" value="P:Rho protein signal transduction"/>
    <property type="evidence" value="ECO:0007669"/>
    <property type="project" value="TreeGrafter"/>
</dbReference>
<evidence type="ECO:0000259" key="5">
    <source>
        <dbReference type="PROSITE" id="PS51852"/>
    </source>
</evidence>
<dbReference type="Pfam" id="PF23083">
    <property type="entry name" value="FF_RHG35_4th"/>
    <property type="match status" value="1"/>
</dbReference>
<proteinExistence type="predicted"/>
<dbReference type="InterPro" id="IPR032835">
    <property type="entry name" value="RhoGAP-FF1"/>
</dbReference>
<dbReference type="Proteomes" id="UP001159042">
    <property type="component" value="Unassembled WGS sequence"/>
</dbReference>
<dbReference type="PANTHER" id="PTHR46005">
    <property type="entry name" value="RHO GTPASE-ACTIVATING PROTEIN 190"/>
    <property type="match status" value="1"/>
</dbReference>
<feature type="compositionally biased region" description="Pro residues" evidence="3">
    <location>
        <begin position="768"/>
        <end position="780"/>
    </location>
</feature>
<feature type="compositionally biased region" description="Basic and acidic residues" evidence="3">
    <location>
        <begin position="731"/>
        <end position="740"/>
    </location>
</feature>
<dbReference type="Pfam" id="PF19518">
    <property type="entry name" value="RhoGAP_pG1_pG2"/>
    <property type="match status" value="1"/>
</dbReference>
<evidence type="ECO:0000256" key="2">
    <source>
        <dbReference type="ARBA" id="ARBA00022737"/>
    </source>
</evidence>
<name>A0AAV8W1W5_9CUCU</name>
<reference evidence="7 8" key="1">
    <citation type="journal article" date="2023" name="Insect Mol. Biol.">
        <title>Genome sequencing provides insights into the evolution of gene families encoding plant cell wall-degrading enzymes in longhorned beetles.</title>
        <authorList>
            <person name="Shin N.R."/>
            <person name="Okamura Y."/>
            <person name="Kirsch R."/>
            <person name="Pauchet Y."/>
        </authorList>
    </citation>
    <scope>NUCLEOTIDE SEQUENCE [LARGE SCALE GENOMIC DNA]</scope>
    <source>
        <strain evidence="7">EAD_L_NR</strain>
    </source>
</reference>
<accession>A0AAV8W1W5</accession>
<dbReference type="GO" id="GO:0050770">
    <property type="term" value="P:regulation of axonogenesis"/>
    <property type="evidence" value="ECO:0007669"/>
    <property type="project" value="TreeGrafter"/>
</dbReference>
<keyword evidence="8" id="KW-1185">Reference proteome</keyword>
<dbReference type="CDD" id="cd22207">
    <property type="entry name" value="pseudoGTPaseD_p190RhoGAP"/>
    <property type="match status" value="1"/>
</dbReference>
<dbReference type="EMBL" id="JANEYG010000013">
    <property type="protein sequence ID" value="KAJ8920657.1"/>
    <property type="molecule type" value="Genomic_DNA"/>
</dbReference>
<organism evidence="7 8">
    <name type="scientific">Exocentrus adspersus</name>
    <dbReference type="NCBI Taxonomy" id="1586481"/>
    <lineage>
        <taxon>Eukaryota</taxon>
        <taxon>Metazoa</taxon>
        <taxon>Ecdysozoa</taxon>
        <taxon>Arthropoda</taxon>
        <taxon>Hexapoda</taxon>
        <taxon>Insecta</taxon>
        <taxon>Pterygota</taxon>
        <taxon>Neoptera</taxon>
        <taxon>Endopterygota</taxon>
        <taxon>Coleoptera</taxon>
        <taxon>Polyphaga</taxon>
        <taxon>Cucujiformia</taxon>
        <taxon>Chrysomeloidea</taxon>
        <taxon>Cerambycidae</taxon>
        <taxon>Lamiinae</taxon>
        <taxon>Acanthocinini</taxon>
        <taxon>Exocentrus</taxon>
    </lineage>
</organism>
<protein>
    <submittedName>
        <fullName evidence="7">Uncharacterized protein</fullName>
    </submittedName>
</protein>
<dbReference type="PROSITE" id="PS51676">
    <property type="entry name" value="FF"/>
    <property type="match status" value="1"/>
</dbReference>
<gene>
    <name evidence="7" type="ORF">NQ315_004796</name>
</gene>
<dbReference type="InterPro" id="IPR002713">
    <property type="entry name" value="FF_domain"/>
</dbReference>
<evidence type="ECO:0000313" key="7">
    <source>
        <dbReference type="EMBL" id="KAJ8920657.1"/>
    </source>
</evidence>
<dbReference type="PANTHER" id="PTHR46005:SF4">
    <property type="entry name" value="RHO GTPASE-ACTIVATING PROTEIN 190"/>
    <property type="match status" value="1"/>
</dbReference>
<dbReference type="InterPro" id="IPR051978">
    <property type="entry name" value="Rho-GAP_domain"/>
</dbReference>
<evidence type="ECO:0000313" key="8">
    <source>
        <dbReference type="Proteomes" id="UP001159042"/>
    </source>
</evidence>
<keyword evidence="2" id="KW-0677">Repeat</keyword>
<dbReference type="AlphaFoldDB" id="A0AAV8W1W5"/>
<feature type="domain" description="PG1 pseudoGTPase" evidence="5">
    <location>
        <begin position="327"/>
        <end position="506"/>
    </location>
</feature>
<dbReference type="InterPro" id="IPR057284">
    <property type="entry name" value="FF_RHG35_4th"/>
</dbReference>
<feature type="domain" description="PG2 pseudoGTPase" evidence="6">
    <location>
        <begin position="513"/>
        <end position="673"/>
    </location>
</feature>
<dbReference type="SMART" id="SM00441">
    <property type="entry name" value="FF"/>
    <property type="match status" value="3"/>
</dbReference>
<sequence length="798" mass="91885">MDAASDAFMRLIRIHVTDCHAMWSQTVKKLNSHKEWIHFVQLFGLDGTQRLFRRHIKKLKDEQLAKQVAHYMEMLPDVLHELIPGFNTLTDMDWTSIQQYLKSHPNFSQYFFERPEDLPWSECLGEDNEETRIPFDVLDTSEAETVFKNHINVLQQEQKRLELKKQFKQLLEDTGYVTPGKHLSEVRVLFMGRECFEALSEHDCQVIYDTHQRELIENAKHNFQELLLEHADLFYHFKSIAPTGTITQDDIKEITDVLQDDFRYKILDRLDQDRKLTLFQHLGFIHYPIREHCPAFPNCQDALIERILATKAHRPTSWNHSNQWLMSSDNNQLNLLILASNNLAENLAAKIRAQCDDDEYEIDCQFYSLDYRIISGDVSLPHNSFRTSDFIPHGSFCVYSDAETFEYIRESLEKKLLSNLEQDDKLPFQGLPIVIMFLQDSTIDEKEVLRLREDGQNLADSLQCPFMDVCLDQVSEEQLVSDALHQLVQSIHHRAGFLNINQSVIECMEPDIRIIMCMFCGDPYSVENVLAPLLSHQFCFLSSSHSIILETFLGDSKRKVEVIVSSFHGANAFRDELVHGFILVYSTKRKASLATLNAFSMNIPNLPIQILAVTDSGGATAFFNDDLSQILITDGNTTADRLHAHFMTSTSSMQHKTAFFTPFFKEVWEKKPEIEQAFHMEEPSGLDSGEGTLERSRSQRHSHPMPPPRHESYYLKLNDGSESENFELSGPDERLSSSDHSDKFSGIYMYGSEGSEKKRHMHSGFHVYPPPATPPEPAPPDNVGTRHSKKITFINVSN</sequence>
<evidence type="ECO:0000256" key="3">
    <source>
        <dbReference type="SAM" id="MobiDB-lite"/>
    </source>
</evidence>
<feature type="region of interest" description="Disordered" evidence="3">
    <location>
        <begin position="721"/>
        <end position="740"/>
    </location>
</feature>
<keyword evidence="1" id="KW-0343">GTPase activation</keyword>
<dbReference type="InterPro" id="IPR045786">
    <property type="entry name" value="RhoGAP_pG1_pG2"/>
</dbReference>
<evidence type="ECO:0000259" key="6">
    <source>
        <dbReference type="PROSITE" id="PS51853"/>
    </source>
</evidence>
<dbReference type="Gene3D" id="1.10.10.440">
    <property type="entry name" value="FF domain"/>
    <property type="match status" value="2"/>
</dbReference>
<evidence type="ECO:0000259" key="4">
    <source>
        <dbReference type="PROSITE" id="PS51676"/>
    </source>
</evidence>
<dbReference type="GO" id="GO:0005096">
    <property type="term" value="F:GTPase activator activity"/>
    <property type="evidence" value="ECO:0007669"/>
    <property type="project" value="UniProtKB-KW"/>
</dbReference>
<dbReference type="GO" id="GO:0008361">
    <property type="term" value="P:regulation of cell size"/>
    <property type="evidence" value="ECO:0007669"/>
    <property type="project" value="TreeGrafter"/>
</dbReference>
<dbReference type="InterPro" id="IPR036517">
    <property type="entry name" value="FF_domain_sf"/>
</dbReference>